<dbReference type="InterPro" id="IPR000878">
    <property type="entry name" value="4pyrrol_Mease"/>
</dbReference>
<feature type="domain" description="Tetrapyrrole methylase" evidence="6">
    <location>
        <begin position="5"/>
        <end position="212"/>
    </location>
</feature>
<proteinExistence type="predicted"/>
<organism evidence="7 8">
    <name type="scientific">Xaviernesmea oryzae</name>
    <dbReference type="NCBI Taxonomy" id="464029"/>
    <lineage>
        <taxon>Bacteria</taxon>
        <taxon>Pseudomonadati</taxon>
        <taxon>Pseudomonadota</taxon>
        <taxon>Alphaproteobacteria</taxon>
        <taxon>Hyphomicrobiales</taxon>
        <taxon>Rhizobiaceae</taxon>
        <taxon>Rhizobium/Agrobacterium group</taxon>
        <taxon>Xaviernesmea</taxon>
    </lineage>
</organism>
<dbReference type="PANTHER" id="PTHR47036:SF1">
    <property type="entry name" value="COBALT-FACTOR III C(17)-METHYLTRANSFERASE-RELATED"/>
    <property type="match status" value="1"/>
</dbReference>
<dbReference type="GO" id="GO:0008168">
    <property type="term" value="F:methyltransferase activity"/>
    <property type="evidence" value="ECO:0007669"/>
    <property type="project" value="UniProtKB-KW"/>
</dbReference>
<keyword evidence="5" id="KW-0949">S-adenosyl-L-methionine</keyword>
<dbReference type="Gene3D" id="3.30.950.10">
    <property type="entry name" value="Methyltransferase, Cobalt-precorrin-4 Transmethylase, Domain 2"/>
    <property type="match status" value="1"/>
</dbReference>
<evidence type="ECO:0000256" key="5">
    <source>
        <dbReference type="ARBA" id="ARBA00022691"/>
    </source>
</evidence>
<evidence type="ECO:0000256" key="4">
    <source>
        <dbReference type="ARBA" id="ARBA00022679"/>
    </source>
</evidence>
<dbReference type="InterPro" id="IPR014776">
    <property type="entry name" value="4pyrrole_Mease_sub2"/>
</dbReference>
<protein>
    <submittedName>
        <fullName evidence="7">Precorrin-3B C17-methyltransferase</fullName>
    </submittedName>
</protein>
<keyword evidence="3 7" id="KW-0489">Methyltransferase</keyword>
<reference evidence="8" key="1">
    <citation type="submission" date="2017-04" db="EMBL/GenBank/DDBJ databases">
        <authorList>
            <person name="Varghese N."/>
            <person name="Submissions S."/>
        </authorList>
    </citation>
    <scope>NUCLEOTIDE SEQUENCE [LARGE SCALE GENOMIC DNA]</scope>
    <source>
        <strain evidence="8">B4P</strain>
    </source>
</reference>
<dbReference type="InterPro" id="IPR051810">
    <property type="entry name" value="Precorrin_MeTrfase"/>
</dbReference>
<evidence type="ECO:0000313" key="7">
    <source>
        <dbReference type="EMBL" id="SMF32681.1"/>
    </source>
</evidence>
<keyword evidence="2" id="KW-0169">Cobalamin biosynthesis</keyword>
<evidence type="ECO:0000256" key="2">
    <source>
        <dbReference type="ARBA" id="ARBA00022573"/>
    </source>
</evidence>
<dbReference type="OrthoDB" id="9772960at2"/>
<dbReference type="PANTHER" id="PTHR47036">
    <property type="entry name" value="COBALT-FACTOR III C(17)-METHYLTRANSFERASE-RELATED"/>
    <property type="match status" value="1"/>
</dbReference>
<dbReference type="GO" id="GO:0032259">
    <property type="term" value="P:methylation"/>
    <property type="evidence" value="ECO:0007669"/>
    <property type="project" value="UniProtKB-KW"/>
</dbReference>
<dbReference type="InterPro" id="IPR014777">
    <property type="entry name" value="4pyrrole_Mease_sub1"/>
</dbReference>
<evidence type="ECO:0000256" key="1">
    <source>
        <dbReference type="ARBA" id="ARBA00004953"/>
    </source>
</evidence>
<gene>
    <name evidence="7" type="ORF">SAMN02982989_1185</name>
</gene>
<dbReference type="EMBL" id="FXAF01000006">
    <property type="protein sequence ID" value="SMF32681.1"/>
    <property type="molecule type" value="Genomic_DNA"/>
</dbReference>
<dbReference type="SUPFAM" id="SSF53790">
    <property type="entry name" value="Tetrapyrrole methylase"/>
    <property type="match status" value="1"/>
</dbReference>
<dbReference type="CDD" id="cd11646">
    <property type="entry name" value="Precorrin_3B_C17_MT"/>
    <property type="match status" value="1"/>
</dbReference>
<name>A0A1X7EER6_9HYPH</name>
<dbReference type="NCBIfam" id="NF004648">
    <property type="entry name" value="PRK05991.1"/>
    <property type="match status" value="1"/>
</dbReference>
<keyword evidence="4 7" id="KW-0808">Transferase</keyword>
<dbReference type="NCBIfam" id="TIGR01466">
    <property type="entry name" value="cobJ_cbiH"/>
    <property type="match status" value="1"/>
</dbReference>
<dbReference type="STRING" id="464029.SAMN02982989_1185"/>
<dbReference type="InterPro" id="IPR006363">
    <property type="entry name" value="Cbl_synth_CobJ/CibH_dom"/>
</dbReference>
<dbReference type="RefSeq" id="WP_085421519.1">
    <property type="nucleotide sequence ID" value="NZ_FXAF01000006.1"/>
</dbReference>
<dbReference type="UniPathway" id="UPA00148"/>
<dbReference type="GO" id="GO:0009236">
    <property type="term" value="P:cobalamin biosynthetic process"/>
    <property type="evidence" value="ECO:0007669"/>
    <property type="project" value="UniProtKB-UniPathway"/>
</dbReference>
<dbReference type="Pfam" id="PF00590">
    <property type="entry name" value="TP_methylase"/>
    <property type="match status" value="1"/>
</dbReference>
<dbReference type="AlphaFoldDB" id="A0A1X7EER6"/>
<evidence type="ECO:0000259" key="6">
    <source>
        <dbReference type="Pfam" id="PF00590"/>
    </source>
</evidence>
<sequence length="258" mass="27194">MSGSLVVVGLGPGNPDQMTPEAFAAVAAAEDFFGYFPYIDRLNLRPDQRRHASDNREELARARAALETAAGGGKVCVVSGGDPGVFAMAAAVCEAIDEGPAEWRDIDFSVVPGVTAMLAVAARAGAPLGHDFCAISLSNNLKPWKVIEKRLVAAATAGFVMAFYNPVSKARPHQLGDAFALLRRHLPGEVPVIFGRAAGRPDEAIRIVPLEAAESGMADMATCVIVGTAETRIVERQGKRPIVYSPRYFKDGFGGAGA</sequence>
<dbReference type="InterPro" id="IPR035996">
    <property type="entry name" value="4pyrrol_Methylase_sf"/>
</dbReference>
<keyword evidence="8" id="KW-1185">Reference proteome</keyword>
<dbReference type="Proteomes" id="UP000192903">
    <property type="component" value="Unassembled WGS sequence"/>
</dbReference>
<accession>A0A1X7EER6</accession>
<evidence type="ECO:0000256" key="3">
    <source>
        <dbReference type="ARBA" id="ARBA00022603"/>
    </source>
</evidence>
<evidence type="ECO:0000313" key="8">
    <source>
        <dbReference type="Proteomes" id="UP000192903"/>
    </source>
</evidence>
<comment type="pathway">
    <text evidence="1">Cofactor biosynthesis; adenosylcobalamin biosynthesis.</text>
</comment>
<dbReference type="Gene3D" id="3.40.1010.10">
    <property type="entry name" value="Cobalt-precorrin-4 Transmethylase, Domain 1"/>
    <property type="match status" value="1"/>
</dbReference>